<dbReference type="GO" id="GO:0007052">
    <property type="term" value="P:mitotic spindle organization"/>
    <property type="evidence" value="ECO:0007669"/>
    <property type="project" value="TreeGrafter"/>
</dbReference>
<dbReference type="InterPro" id="IPR000719">
    <property type="entry name" value="Prot_kinase_dom"/>
</dbReference>
<evidence type="ECO:0000256" key="1">
    <source>
        <dbReference type="ARBA" id="ARBA00012424"/>
    </source>
</evidence>
<evidence type="ECO:0000256" key="10">
    <source>
        <dbReference type="SAM" id="MobiDB-lite"/>
    </source>
</evidence>
<protein>
    <recommendedName>
        <fullName evidence="1">polo kinase</fullName>
        <ecNumber evidence="1">2.7.11.21</ecNumber>
    </recommendedName>
</protein>
<dbReference type="PROSITE" id="PS00108">
    <property type="entry name" value="PROTEIN_KINASE_ST"/>
    <property type="match status" value="1"/>
</dbReference>
<dbReference type="CDD" id="cd13117">
    <property type="entry name" value="POLO_box_2"/>
    <property type="match status" value="1"/>
</dbReference>
<keyword evidence="5" id="KW-0547">Nucleotide-binding</keyword>
<dbReference type="EMBL" id="JARQWQ010000065">
    <property type="protein sequence ID" value="KAK2555000.1"/>
    <property type="molecule type" value="Genomic_DNA"/>
</dbReference>
<dbReference type="Gene3D" id="3.30.200.20">
    <property type="entry name" value="Phosphorylase Kinase, domain 1"/>
    <property type="match status" value="1"/>
</dbReference>
<dbReference type="AlphaFoldDB" id="A0AAD9Q5A6"/>
<keyword evidence="4" id="KW-0677">Repeat</keyword>
<dbReference type="PANTHER" id="PTHR24345">
    <property type="entry name" value="SERINE/THREONINE-PROTEIN KINASE PLK"/>
    <property type="match status" value="1"/>
</dbReference>
<evidence type="ECO:0000256" key="5">
    <source>
        <dbReference type="ARBA" id="ARBA00022741"/>
    </source>
</evidence>
<dbReference type="GO" id="GO:0005737">
    <property type="term" value="C:cytoplasm"/>
    <property type="evidence" value="ECO:0007669"/>
    <property type="project" value="TreeGrafter"/>
</dbReference>
<dbReference type="InterPro" id="IPR033695">
    <property type="entry name" value="POLO_box_2"/>
</dbReference>
<proteinExistence type="predicted"/>
<evidence type="ECO:0000256" key="9">
    <source>
        <dbReference type="ARBA" id="ARBA00048347"/>
    </source>
</evidence>
<dbReference type="InterPro" id="IPR011009">
    <property type="entry name" value="Kinase-like_dom_sf"/>
</dbReference>
<evidence type="ECO:0000259" key="11">
    <source>
        <dbReference type="PROSITE" id="PS50011"/>
    </source>
</evidence>
<dbReference type="SMART" id="SM00220">
    <property type="entry name" value="S_TKc"/>
    <property type="match status" value="1"/>
</dbReference>
<dbReference type="Gene3D" id="3.30.1120.30">
    <property type="entry name" value="POLO box domain"/>
    <property type="match status" value="2"/>
</dbReference>
<dbReference type="SUPFAM" id="SSF82615">
    <property type="entry name" value="Polo-box domain"/>
    <property type="match status" value="2"/>
</dbReference>
<feature type="region of interest" description="Disordered" evidence="10">
    <location>
        <begin position="436"/>
        <end position="465"/>
    </location>
</feature>
<evidence type="ECO:0000313" key="13">
    <source>
        <dbReference type="EMBL" id="KAK2555000.1"/>
    </source>
</evidence>
<dbReference type="Proteomes" id="UP001249851">
    <property type="component" value="Unassembled WGS sequence"/>
</dbReference>
<dbReference type="GO" id="GO:0005813">
    <property type="term" value="C:centrosome"/>
    <property type="evidence" value="ECO:0007669"/>
    <property type="project" value="TreeGrafter"/>
</dbReference>
<dbReference type="FunFam" id="1.10.510.10:FF:000571">
    <property type="entry name" value="Maternal embryonic leucine zipper kinase"/>
    <property type="match status" value="1"/>
</dbReference>
<dbReference type="InterPro" id="IPR033701">
    <property type="entry name" value="POLO_box_1"/>
</dbReference>
<dbReference type="SUPFAM" id="SSF56112">
    <property type="entry name" value="Protein kinase-like (PK-like)"/>
    <property type="match status" value="1"/>
</dbReference>
<dbReference type="GO" id="GO:0000776">
    <property type="term" value="C:kinetochore"/>
    <property type="evidence" value="ECO:0007669"/>
    <property type="project" value="TreeGrafter"/>
</dbReference>
<evidence type="ECO:0000256" key="2">
    <source>
        <dbReference type="ARBA" id="ARBA00022527"/>
    </source>
</evidence>
<keyword evidence="14" id="KW-1185">Reference proteome</keyword>
<feature type="domain" description="POLO box" evidence="12">
    <location>
        <begin position="569"/>
        <end position="653"/>
    </location>
</feature>
<comment type="caution">
    <text evidence="13">The sequence shown here is derived from an EMBL/GenBank/DDBJ whole genome shotgun (WGS) entry which is preliminary data.</text>
</comment>
<evidence type="ECO:0000256" key="3">
    <source>
        <dbReference type="ARBA" id="ARBA00022679"/>
    </source>
</evidence>
<dbReference type="GO" id="GO:0005634">
    <property type="term" value="C:nucleus"/>
    <property type="evidence" value="ECO:0007669"/>
    <property type="project" value="TreeGrafter"/>
</dbReference>
<evidence type="ECO:0000313" key="14">
    <source>
        <dbReference type="Proteomes" id="UP001249851"/>
    </source>
</evidence>
<keyword evidence="6 13" id="KW-0418">Kinase</keyword>
<feature type="region of interest" description="Disordered" evidence="10">
    <location>
        <begin position="344"/>
        <end position="365"/>
    </location>
</feature>
<dbReference type="GO" id="GO:0004674">
    <property type="term" value="F:protein serine/threonine kinase activity"/>
    <property type="evidence" value="ECO:0007669"/>
    <property type="project" value="UniProtKB-KW"/>
</dbReference>
<sequence>MATLTTKYVPQPAVFKAIVDRPIKKPRTAKDVPLPEVPKVIDNGNGKRYFRGRLLGKVTDMSTNKVYALKAVPKVKLSKSADRYNKIESEIELHKSLRQRYVVCFYGNFEDEHHVYILLELCSRKSLVQTLKNRGKLTEPEVRYLMYQAVQACSYLHAQRVIHRDIKVGNFFLNADMELRLGDFGLAVRLKEGETKIKTMCGTPNYIAPEVLSKEGHSYKVDTWALGCVMYTLLIGHPPFETKSLRETYNRIRNNEYTIPSRISDNAARLIKKMLQPNPKERPSLNEILEDDFFMKGFHPTRLPISAVTASPRWSEYDKTGESDKKISREAIKKITIALTRQMKLSSEDKEESTEGDPCAREDNDRYIGKVVSPCPKDVVLNGGVSQSNRPKQDKVLEDLRNLDQKTSKYFPPDELLLKLSNCVDCLEERQQKPPIKSSGLLSKRPSGQTCGDVKRSGETQPHDAPKPLLVTKWVDYSNKYGFGAQLSDGSVTVRFNDGSKIALSPGKSMVHYCDQQDKLSQFRSTAVPTNLQAKFMLLTYFSNYMDKHLLKGGDSKGGVSADQPNFPFVDIWFRTDITMVMYLSNGTIQVNFFDDHTKIVLIPGGKHVLVIYIDKNREGTSYLLSEIASQGCTTEMIDRLRYCKRVMKKVWDLVEEERGPDS</sequence>
<dbReference type="Pfam" id="PF00659">
    <property type="entry name" value="POLO_box"/>
    <property type="match status" value="2"/>
</dbReference>
<evidence type="ECO:0000259" key="12">
    <source>
        <dbReference type="PROSITE" id="PS50078"/>
    </source>
</evidence>
<feature type="domain" description="POLO box" evidence="12">
    <location>
        <begin position="470"/>
        <end position="548"/>
    </location>
</feature>
<gene>
    <name evidence="13" type="ORF">P5673_023344</name>
</gene>
<comment type="catalytic activity">
    <reaction evidence="8">
        <text>L-threonyl-[protein] + ATP = O-phospho-L-threonyl-[protein] + ADP + H(+)</text>
        <dbReference type="Rhea" id="RHEA:46608"/>
        <dbReference type="Rhea" id="RHEA-COMP:11060"/>
        <dbReference type="Rhea" id="RHEA-COMP:11605"/>
        <dbReference type="ChEBI" id="CHEBI:15378"/>
        <dbReference type="ChEBI" id="CHEBI:30013"/>
        <dbReference type="ChEBI" id="CHEBI:30616"/>
        <dbReference type="ChEBI" id="CHEBI:61977"/>
        <dbReference type="ChEBI" id="CHEBI:456216"/>
        <dbReference type="EC" id="2.7.11.21"/>
    </reaction>
</comment>
<dbReference type="PROSITE" id="PS50078">
    <property type="entry name" value="POLO_BOX"/>
    <property type="match status" value="2"/>
</dbReference>
<keyword evidence="7" id="KW-0067">ATP-binding</keyword>
<evidence type="ECO:0000256" key="4">
    <source>
        <dbReference type="ARBA" id="ARBA00022737"/>
    </source>
</evidence>
<feature type="domain" description="Protein kinase" evidence="11">
    <location>
        <begin position="35"/>
        <end position="294"/>
    </location>
</feature>
<dbReference type="CDD" id="cd13118">
    <property type="entry name" value="POLO_box_1"/>
    <property type="match status" value="1"/>
</dbReference>
<reference evidence="13" key="1">
    <citation type="journal article" date="2023" name="G3 (Bethesda)">
        <title>Whole genome assembly and annotation of the endangered Caribbean coral Acropora cervicornis.</title>
        <authorList>
            <person name="Selwyn J.D."/>
            <person name="Vollmer S.V."/>
        </authorList>
    </citation>
    <scope>NUCLEOTIDE SEQUENCE</scope>
    <source>
        <strain evidence="13">K2</strain>
    </source>
</reference>
<keyword evidence="3" id="KW-0808">Transferase</keyword>
<name>A0AAD9Q5A6_ACRCE</name>
<dbReference type="Pfam" id="PF00069">
    <property type="entry name" value="Pkinase"/>
    <property type="match status" value="1"/>
</dbReference>
<feature type="compositionally biased region" description="Basic and acidic residues" evidence="10">
    <location>
        <begin position="453"/>
        <end position="465"/>
    </location>
</feature>
<keyword evidence="2" id="KW-0723">Serine/threonine-protein kinase</keyword>
<organism evidence="13 14">
    <name type="scientific">Acropora cervicornis</name>
    <name type="common">Staghorn coral</name>
    <dbReference type="NCBI Taxonomy" id="6130"/>
    <lineage>
        <taxon>Eukaryota</taxon>
        <taxon>Metazoa</taxon>
        <taxon>Cnidaria</taxon>
        <taxon>Anthozoa</taxon>
        <taxon>Hexacorallia</taxon>
        <taxon>Scleractinia</taxon>
        <taxon>Astrocoeniina</taxon>
        <taxon>Acroporidae</taxon>
        <taxon>Acropora</taxon>
    </lineage>
</organism>
<dbReference type="InterPro" id="IPR008271">
    <property type="entry name" value="Ser/Thr_kinase_AS"/>
</dbReference>
<dbReference type="PROSITE" id="PS50011">
    <property type="entry name" value="PROTEIN_KINASE_DOM"/>
    <property type="match status" value="1"/>
</dbReference>
<dbReference type="PANTHER" id="PTHR24345:SF0">
    <property type="entry name" value="CELL CYCLE SERINE_THREONINE-PROTEIN KINASE CDC5_MSD2"/>
    <property type="match status" value="1"/>
</dbReference>
<dbReference type="EC" id="2.7.11.21" evidence="1"/>
<dbReference type="GO" id="GO:0000922">
    <property type="term" value="C:spindle pole"/>
    <property type="evidence" value="ECO:0007669"/>
    <property type="project" value="TreeGrafter"/>
</dbReference>
<evidence type="ECO:0000256" key="8">
    <source>
        <dbReference type="ARBA" id="ARBA00047802"/>
    </source>
</evidence>
<dbReference type="Gene3D" id="1.10.510.10">
    <property type="entry name" value="Transferase(Phosphotransferase) domain 1"/>
    <property type="match status" value="1"/>
</dbReference>
<accession>A0AAD9Q5A6</accession>
<reference evidence="13" key="2">
    <citation type="journal article" date="2023" name="Science">
        <title>Genomic signatures of disease resistance in endangered staghorn corals.</title>
        <authorList>
            <person name="Vollmer S.V."/>
            <person name="Selwyn J.D."/>
            <person name="Despard B.A."/>
            <person name="Roesel C.L."/>
        </authorList>
    </citation>
    <scope>NUCLEOTIDE SEQUENCE</scope>
    <source>
        <strain evidence="13">K2</strain>
    </source>
</reference>
<dbReference type="CDD" id="cd14099">
    <property type="entry name" value="STKc_PLK"/>
    <property type="match status" value="1"/>
</dbReference>
<comment type="catalytic activity">
    <reaction evidence="9">
        <text>L-seryl-[protein] + ATP = O-phospho-L-seryl-[protein] + ADP + H(+)</text>
        <dbReference type="Rhea" id="RHEA:17989"/>
        <dbReference type="Rhea" id="RHEA-COMP:9863"/>
        <dbReference type="Rhea" id="RHEA-COMP:11604"/>
        <dbReference type="ChEBI" id="CHEBI:15378"/>
        <dbReference type="ChEBI" id="CHEBI:29999"/>
        <dbReference type="ChEBI" id="CHEBI:30616"/>
        <dbReference type="ChEBI" id="CHEBI:83421"/>
        <dbReference type="ChEBI" id="CHEBI:456216"/>
        <dbReference type="EC" id="2.7.11.21"/>
    </reaction>
</comment>
<dbReference type="InterPro" id="IPR036947">
    <property type="entry name" value="POLO_box_dom_sf"/>
</dbReference>
<dbReference type="InterPro" id="IPR000959">
    <property type="entry name" value="POLO_box_dom"/>
</dbReference>
<dbReference type="GO" id="GO:0005524">
    <property type="term" value="F:ATP binding"/>
    <property type="evidence" value="ECO:0007669"/>
    <property type="project" value="UniProtKB-KW"/>
</dbReference>
<evidence type="ECO:0000256" key="7">
    <source>
        <dbReference type="ARBA" id="ARBA00022840"/>
    </source>
</evidence>
<evidence type="ECO:0000256" key="6">
    <source>
        <dbReference type="ARBA" id="ARBA00022777"/>
    </source>
</evidence>